<evidence type="ECO:0000256" key="1">
    <source>
        <dbReference type="ARBA" id="ARBA00022729"/>
    </source>
</evidence>
<dbReference type="Gene3D" id="1.25.40.740">
    <property type="match status" value="1"/>
</dbReference>
<dbReference type="FunFam" id="1.25.40.740:FF:000001">
    <property type="entry name" value="Sel1 repeat family protein"/>
    <property type="match status" value="1"/>
</dbReference>
<keyword evidence="1 2" id="KW-0732">Signal</keyword>
<feature type="chain" id="PRO_5035864905" description="Sel1 repeat family protein" evidence="2">
    <location>
        <begin position="18"/>
        <end position="232"/>
    </location>
</feature>
<dbReference type="InterPro" id="IPR006597">
    <property type="entry name" value="Sel1-like"/>
</dbReference>
<dbReference type="InterPro" id="IPR052945">
    <property type="entry name" value="Mitotic_Regulator"/>
</dbReference>
<dbReference type="EMBL" id="AP022360">
    <property type="protein sequence ID" value="BBU87602.1"/>
    <property type="molecule type" value="Genomic_DNA"/>
</dbReference>
<dbReference type="PANTHER" id="PTHR43628:SF1">
    <property type="entry name" value="CHITIN SYNTHASE REGULATORY FACTOR 2-RELATED"/>
    <property type="match status" value="1"/>
</dbReference>
<feature type="signal peptide" evidence="2">
    <location>
        <begin position="1"/>
        <end position="17"/>
    </location>
</feature>
<evidence type="ECO:0008006" key="5">
    <source>
        <dbReference type="Google" id="ProtNLM"/>
    </source>
</evidence>
<dbReference type="SMART" id="SM00671">
    <property type="entry name" value="SEL1"/>
    <property type="match status" value="4"/>
</dbReference>
<organism evidence="3 4">
    <name type="scientific">Escherichia coli</name>
    <dbReference type="NCBI Taxonomy" id="562"/>
    <lineage>
        <taxon>Bacteria</taxon>
        <taxon>Pseudomonadati</taxon>
        <taxon>Pseudomonadota</taxon>
        <taxon>Gammaproteobacteria</taxon>
        <taxon>Enterobacterales</taxon>
        <taxon>Enterobacteriaceae</taxon>
        <taxon>Escherichia</taxon>
    </lineage>
</organism>
<reference evidence="3 4" key="1">
    <citation type="submission" date="2020-01" db="EMBL/GenBank/DDBJ databases">
        <title>Dynamics of blaIMP-6 dissemination in carbapenem resistant Enterobacteriacea isolated from regional surveillance in Osaka, Japan.</title>
        <authorList>
            <person name="Abe R."/>
            <person name="Akeda Y."/>
            <person name="Sugawara Y."/>
            <person name="Yamamoto N."/>
            <person name="Tomono K."/>
            <person name="Takeuchi D."/>
            <person name="Kawahara R."/>
            <person name="Hamada S."/>
        </authorList>
    </citation>
    <scope>NUCLEOTIDE SEQUENCE [LARGE SCALE GENOMIC DNA]</scope>
    <source>
        <strain evidence="3 4">E300</strain>
    </source>
</reference>
<proteinExistence type="predicted"/>
<dbReference type="AlphaFoldDB" id="A0A8S0G3Y4"/>
<dbReference type="InterPro" id="IPR011990">
    <property type="entry name" value="TPR-like_helical_dom_sf"/>
</dbReference>
<gene>
    <name evidence="3" type="ORF">EIMP300_90020</name>
</gene>
<dbReference type="Gene3D" id="1.25.40.10">
    <property type="entry name" value="Tetratricopeptide repeat domain"/>
    <property type="match status" value="1"/>
</dbReference>
<evidence type="ECO:0000313" key="3">
    <source>
        <dbReference type="EMBL" id="BBU87602.1"/>
    </source>
</evidence>
<protein>
    <recommendedName>
        <fullName evidence="5">Sel1 repeat family protein</fullName>
    </recommendedName>
</protein>
<sequence>MKKIITLMLFLTFFAHANDSEPGSQYLKAAEAGDRRAQYFLADSWFSSGDLSKAEYWAQKAADSGDADACALLAQIKITNPVSLDYPQPRTAKVLAEKAAQAGSKEGEVTLAHILVNTQAGKPDYPKAISLLENASEDLENDSAVDAQMLLGLIYANGVGIKADDDKATWYFKRSSAISRTGYSEYWAGMMFLNGEEGFIEKNKQKALHWLNLSCMEGFDTGCEEFEKLTNG</sequence>
<dbReference type="PANTHER" id="PTHR43628">
    <property type="entry name" value="ACTIVATOR OF C KINASE PROTEIN 1-RELATED"/>
    <property type="match status" value="1"/>
</dbReference>
<evidence type="ECO:0000256" key="2">
    <source>
        <dbReference type="SAM" id="SignalP"/>
    </source>
</evidence>
<dbReference type="SUPFAM" id="SSF81901">
    <property type="entry name" value="HCP-like"/>
    <property type="match status" value="2"/>
</dbReference>
<dbReference type="Proteomes" id="UP000467488">
    <property type="component" value="Chromosome"/>
</dbReference>
<name>A0A8S0G3Y4_ECOLX</name>
<dbReference type="Pfam" id="PF08238">
    <property type="entry name" value="Sel1"/>
    <property type="match status" value="5"/>
</dbReference>
<evidence type="ECO:0000313" key="4">
    <source>
        <dbReference type="Proteomes" id="UP000467488"/>
    </source>
</evidence>
<accession>A0A8S0G3Y4</accession>